<feature type="transmembrane region" description="Helical" evidence="1">
    <location>
        <begin position="260"/>
        <end position="282"/>
    </location>
</feature>
<dbReference type="AlphaFoldDB" id="A0A7W3IVT7"/>
<keyword evidence="1" id="KW-1133">Transmembrane helix</keyword>
<organism evidence="2 3">
    <name type="scientific">Microlunatus kandeliicorticis</name>
    <dbReference type="NCBI Taxonomy" id="1759536"/>
    <lineage>
        <taxon>Bacteria</taxon>
        <taxon>Bacillati</taxon>
        <taxon>Actinomycetota</taxon>
        <taxon>Actinomycetes</taxon>
        <taxon>Propionibacteriales</taxon>
        <taxon>Propionibacteriaceae</taxon>
        <taxon>Microlunatus</taxon>
    </lineage>
</organism>
<evidence type="ECO:0000313" key="2">
    <source>
        <dbReference type="EMBL" id="MBA8796174.1"/>
    </source>
</evidence>
<dbReference type="GO" id="GO:0008654">
    <property type="term" value="P:phospholipid biosynthetic process"/>
    <property type="evidence" value="ECO:0007669"/>
    <property type="project" value="InterPro"/>
</dbReference>
<dbReference type="InterPro" id="IPR043130">
    <property type="entry name" value="CDP-OH_PTrfase_TM_dom"/>
</dbReference>
<gene>
    <name evidence="2" type="ORF">FHX74_003827</name>
</gene>
<dbReference type="GO" id="GO:0016020">
    <property type="term" value="C:membrane"/>
    <property type="evidence" value="ECO:0007669"/>
    <property type="project" value="InterPro"/>
</dbReference>
<evidence type="ECO:0000313" key="3">
    <source>
        <dbReference type="Proteomes" id="UP000523079"/>
    </source>
</evidence>
<keyword evidence="1" id="KW-0472">Membrane</keyword>
<keyword evidence="3" id="KW-1185">Reference proteome</keyword>
<feature type="transmembrane region" description="Helical" evidence="1">
    <location>
        <begin position="220"/>
        <end position="240"/>
    </location>
</feature>
<dbReference type="Proteomes" id="UP000523079">
    <property type="component" value="Unassembled WGS sequence"/>
</dbReference>
<comment type="caution">
    <text evidence="2">The sequence shown here is derived from an EMBL/GenBank/DDBJ whole genome shotgun (WGS) entry which is preliminary data.</text>
</comment>
<dbReference type="Gene3D" id="1.20.120.1760">
    <property type="match status" value="1"/>
</dbReference>
<sequence>MSERPASPADAGPGSAVRDNHPSLAELRAVAQPPSVVGRRNSEHWAGSYLRRGSIHLTRLLLPTGISANGVTWMFIAVGILGALVLVLPGWWPFLACAVLIQLHILIDCSDGEVARWRDQRSASGVYIDRVGHYLVESLLPVCLGVHLDGGIAGLHDGRLGWTTIGALVAVVVILKKSFGDLLHVARNAHGWTKMSEDAEIAAPRSAGLRSLRGMLRFFPFFRAFGAIEFSLILLVVATLDLVLGLAGAEPAGAQRALQVWMVVCIPLALLTAGGYLISILASSRLRQP</sequence>
<dbReference type="GO" id="GO:0016780">
    <property type="term" value="F:phosphotransferase activity, for other substituted phosphate groups"/>
    <property type="evidence" value="ECO:0007669"/>
    <property type="project" value="InterPro"/>
</dbReference>
<name>A0A7W3IVT7_9ACTN</name>
<keyword evidence="1" id="KW-0812">Transmembrane</keyword>
<evidence type="ECO:0000256" key="1">
    <source>
        <dbReference type="SAM" id="Phobius"/>
    </source>
</evidence>
<dbReference type="EMBL" id="JACGWT010000007">
    <property type="protein sequence ID" value="MBA8796174.1"/>
    <property type="molecule type" value="Genomic_DNA"/>
</dbReference>
<proteinExistence type="predicted"/>
<reference evidence="2 3" key="1">
    <citation type="submission" date="2020-07" db="EMBL/GenBank/DDBJ databases">
        <title>Sequencing the genomes of 1000 actinobacteria strains.</title>
        <authorList>
            <person name="Klenk H.-P."/>
        </authorList>
    </citation>
    <scope>NUCLEOTIDE SEQUENCE [LARGE SCALE GENOMIC DNA]</scope>
    <source>
        <strain evidence="2 3">DSM 100723</strain>
    </source>
</reference>
<dbReference type="Pfam" id="PF01066">
    <property type="entry name" value="CDP-OH_P_transf"/>
    <property type="match status" value="1"/>
</dbReference>
<dbReference type="InterPro" id="IPR000462">
    <property type="entry name" value="CDP-OH_P_trans"/>
</dbReference>
<protein>
    <submittedName>
        <fullName evidence="2">Phosphatidylglycerophosphate synthase</fullName>
    </submittedName>
</protein>
<feature type="transmembrane region" description="Helical" evidence="1">
    <location>
        <begin position="60"/>
        <end position="85"/>
    </location>
</feature>
<dbReference type="RefSeq" id="WP_182561810.1">
    <property type="nucleotide sequence ID" value="NZ_JACGWT010000007.1"/>
</dbReference>
<accession>A0A7W3IVT7</accession>